<feature type="non-terminal residue" evidence="1">
    <location>
        <position position="1"/>
    </location>
</feature>
<accession>A0A392TI44</accession>
<evidence type="ECO:0000313" key="1">
    <source>
        <dbReference type="EMBL" id="MCI60622.1"/>
    </source>
</evidence>
<protein>
    <submittedName>
        <fullName evidence="1">Uncharacterized protein</fullName>
    </submittedName>
</protein>
<keyword evidence="2" id="KW-1185">Reference proteome</keyword>
<proteinExistence type="predicted"/>
<comment type="caution">
    <text evidence="1">The sequence shown here is derived from an EMBL/GenBank/DDBJ whole genome shotgun (WGS) entry which is preliminary data.</text>
</comment>
<dbReference type="EMBL" id="LXQA010584991">
    <property type="protein sequence ID" value="MCI60622.1"/>
    <property type="molecule type" value="Genomic_DNA"/>
</dbReference>
<sequence>IKNETVEEMYPLEERCIEPCEPGLQR</sequence>
<name>A0A392TI44_9FABA</name>
<dbReference type="Proteomes" id="UP000265520">
    <property type="component" value="Unassembled WGS sequence"/>
</dbReference>
<evidence type="ECO:0000313" key="2">
    <source>
        <dbReference type="Proteomes" id="UP000265520"/>
    </source>
</evidence>
<reference evidence="1 2" key="1">
    <citation type="journal article" date="2018" name="Front. Plant Sci.">
        <title>Red Clover (Trifolium pratense) and Zigzag Clover (T. medium) - A Picture of Genomic Similarities and Differences.</title>
        <authorList>
            <person name="Dluhosova J."/>
            <person name="Istvanek J."/>
            <person name="Nedelnik J."/>
            <person name="Repkova J."/>
        </authorList>
    </citation>
    <scope>NUCLEOTIDE SEQUENCE [LARGE SCALE GENOMIC DNA]</scope>
    <source>
        <strain evidence="2">cv. 10/8</strain>
        <tissue evidence="1">Leaf</tissue>
    </source>
</reference>
<organism evidence="1 2">
    <name type="scientific">Trifolium medium</name>
    <dbReference type="NCBI Taxonomy" id="97028"/>
    <lineage>
        <taxon>Eukaryota</taxon>
        <taxon>Viridiplantae</taxon>
        <taxon>Streptophyta</taxon>
        <taxon>Embryophyta</taxon>
        <taxon>Tracheophyta</taxon>
        <taxon>Spermatophyta</taxon>
        <taxon>Magnoliopsida</taxon>
        <taxon>eudicotyledons</taxon>
        <taxon>Gunneridae</taxon>
        <taxon>Pentapetalae</taxon>
        <taxon>rosids</taxon>
        <taxon>fabids</taxon>
        <taxon>Fabales</taxon>
        <taxon>Fabaceae</taxon>
        <taxon>Papilionoideae</taxon>
        <taxon>50 kb inversion clade</taxon>
        <taxon>NPAAA clade</taxon>
        <taxon>Hologalegina</taxon>
        <taxon>IRL clade</taxon>
        <taxon>Trifolieae</taxon>
        <taxon>Trifolium</taxon>
    </lineage>
</organism>
<dbReference type="AlphaFoldDB" id="A0A392TI44"/>